<evidence type="ECO:0000313" key="8">
    <source>
        <dbReference type="EMBL" id="GAA1804188.1"/>
    </source>
</evidence>
<feature type="transmembrane region" description="Helical" evidence="6">
    <location>
        <begin position="81"/>
        <end position="100"/>
    </location>
</feature>
<dbReference type="Pfam" id="PF00528">
    <property type="entry name" value="BPD_transp_1"/>
    <property type="match status" value="1"/>
</dbReference>
<keyword evidence="4 6" id="KW-1133">Transmembrane helix</keyword>
<evidence type="ECO:0000313" key="9">
    <source>
        <dbReference type="Proteomes" id="UP001499938"/>
    </source>
</evidence>
<evidence type="ECO:0000256" key="4">
    <source>
        <dbReference type="ARBA" id="ARBA00022989"/>
    </source>
</evidence>
<dbReference type="InterPro" id="IPR035906">
    <property type="entry name" value="MetI-like_sf"/>
</dbReference>
<keyword evidence="3 6" id="KW-0812">Transmembrane</keyword>
<organism evidence="8 9">
    <name type="scientific">Nostocoides veronense</name>
    <dbReference type="NCBI Taxonomy" id="330836"/>
    <lineage>
        <taxon>Bacteria</taxon>
        <taxon>Bacillati</taxon>
        <taxon>Actinomycetota</taxon>
        <taxon>Actinomycetes</taxon>
        <taxon>Micrococcales</taxon>
        <taxon>Intrasporangiaceae</taxon>
        <taxon>Nostocoides</taxon>
    </lineage>
</organism>
<dbReference type="PANTHER" id="PTHR30177">
    <property type="entry name" value="GLYCINE BETAINE/L-PROLINE TRANSPORT SYSTEM PERMEASE PROTEIN PROW"/>
    <property type="match status" value="1"/>
</dbReference>
<feature type="transmembrane region" description="Helical" evidence="6">
    <location>
        <begin position="132"/>
        <end position="158"/>
    </location>
</feature>
<feature type="domain" description="ABC transmembrane type-1" evidence="7">
    <location>
        <begin position="15"/>
        <end position="201"/>
    </location>
</feature>
<accession>A0ABN2LZK6</accession>
<evidence type="ECO:0000256" key="3">
    <source>
        <dbReference type="ARBA" id="ARBA00022692"/>
    </source>
</evidence>
<sequence>MTWIQDHLGLIGSLAVRHAVLAGIPLLLGLVVSLPLGWLAHRYRRLAPVALAGTGLLYTIPSLALFILMPLLLGTKILNPINVVAAMTIYTIALLVRTVVDGLDSVPKDVDAAALAMGLTGLRRLLGVQLPLAIPVIAAGLRVAAVSNVSIVSVASIIGVSQLGDLLVDGYNRDIPGALWAGIIGCLALALLFDIVIQVVARLLTPWRASTKPAAAGAPA</sequence>
<dbReference type="SUPFAM" id="SSF161098">
    <property type="entry name" value="MetI-like"/>
    <property type="match status" value="1"/>
</dbReference>
<comment type="subcellular location">
    <subcellularLocation>
        <location evidence="6">Cell membrane</location>
        <topology evidence="6">Multi-pass membrane protein</topology>
    </subcellularLocation>
    <subcellularLocation>
        <location evidence="1">Membrane</location>
        <topology evidence="1">Multi-pass membrane protein</topology>
    </subcellularLocation>
</comment>
<dbReference type="Proteomes" id="UP001499938">
    <property type="component" value="Unassembled WGS sequence"/>
</dbReference>
<protein>
    <submittedName>
        <fullName evidence="8">ABC transporter permease subunit</fullName>
    </submittedName>
</protein>
<evidence type="ECO:0000256" key="6">
    <source>
        <dbReference type="RuleBase" id="RU363032"/>
    </source>
</evidence>
<comment type="caution">
    <text evidence="8">The sequence shown here is derived from an EMBL/GenBank/DDBJ whole genome shotgun (WGS) entry which is preliminary data.</text>
</comment>
<reference evidence="8 9" key="1">
    <citation type="journal article" date="2019" name="Int. J. Syst. Evol. Microbiol.">
        <title>The Global Catalogue of Microorganisms (GCM) 10K type strain sequencing project: providing services to taxonomists for standard genome sequencing and annotation.</title>
        <authorList>
            <consortium name="The Broad Institute Genomics Platform"/>
            <consortium name="The Broad Institute Genome Sequencing Center for Infectious Disease"/>
            <person name="Wu L."/>
            <person name="Ma J."/>
        </authorList>
    </citation>
    <scope>NUCLEOTIDE SEQUENCE [LARGE SCALE GENOMIC DNA]</scope>
    <source>
        <strain evidence="8 9">JCM 15592</strain>
    </source>
</reference>
<dbReference type="PROSITE" id="PS50928">
    <property type="entry name" value="ABC_TM1"/>
    <property type="match status" value="1"/>
</dbReference>
<evidence type="ECO:0000256" key="5">
    <source>
        <dbReference type="ARBA" id="ARBA00023136"/>
    </source>
</evidence>
<dbReference type="PANTHER" id="PTHR30177:SF4">
    <property type="entry name" value="OSMOPROTECTANT IMPORT PERMEASE PROTEIN OSMW"/>
    <property type="match status" value="1"/>
</dbReference>
<evidence type="ECO:0000259" key="7">
    <source>
        <dbReference type="PROSITE" id="PS50928"/>
    </source>
</evidence>
<feature type="transmembrane region" description="Helical" evidence="6">
    <location>
        <begin position="178"/>
        <end position="204"/>
    </location>
</feature>
<dbReference type="CDD" id="cd06261">
    <property type="entry name" value="TM_PBP2"/>
    <property type="match status" value="1"/>
</dbReference>
<evidence type="ECO:0000256" key="1">
    <source>
        <dbReference type="ARBA" id="ARBA00004141"/>
    </source>
</evidence>
<comment type="similarity">
    <text evidence="6">Belongs to the binding-protein-dependent transport system permease family.</text>
</comment>
<keyword evidence="2 6" id="KW-0813">Transport</keyword>
<feature type="transmembrane region" description="Helical" evidence="6">
    <location>
        <begin position="46"/>
        <end position="69"/>
    </location>
</feature>
<gene>
    <name evidence="8" type="ORF">GCM10009811_29740</name>
</gene>
<dbReference type="Gene3D" id="1.10.3720.10">
    <property type="entry name" value="MetI-like"/>
    <property type="match status" value="1"/>
</dbReference>
<evidence type="ECO:0000256" key="2">
    <source>
        <dbReference type="ARBA" id="ARBA00022448"/>
    </source>
</evidence>
<proteinExistence type="inferred from homology"/>
<dbReference type="RefSeq" id="WP_344087171.1">
    <property type="nucleotide sequence ID" value="NZ_BAAAPO010000046.1"/>
</dbReference>
<dbReference type="InterPro" id="IPR000515">
    <property type="entry name" value="MetI-like"/>
</dbReference>
<keyword evidence="9" id="KW-1185">Reference proteome</keyword>
<name>A0ABN2LZK6_9MICO</name>
<keyword evidence="5 6" id="KW-0472">Membrane</keyword>
<dbReference type="InterPro" id="IPR051204">
    <property type="entry name" value="ABC_transp_perm/SBD"/>
</dbReference>
<feature type="transmembrane region" description="Helical" evidence="6">
    <location>
        <begin position="20"/>
        <end position="39"/>
    </location>
</feature>
<dbReference type="EMBL" id="BAAAPO010000046">
    <property type="protein sequence ID" value="GAA1804188.1"/>
    <property type="molecule type" value="Genomic_DNA"/>
</dbReference>